<organism evidence="2 3">
    <name type="scientific">Dreissena polymorpha</name>
    <name type="common">Zebra mussel</name>
    <name type="synonym">Mytilus polymorpha</name>
    <dbReference type="NCBI Taxonomy" id="45954"/>
    <lineage>
        <taxon>Eukaryota</taxon>
        <taxon>Metazoa</taxon>
        <taxon>Spiralia</taxon>
        <taxon>Lophotrochozoa</taxon>
        <taxon>Mollusca</taxon>
        <taxon>Bivalvia</taxon>
        <taxon>Autobranchia</taxon>
        <taxon>Heteroconchia</taxon>
        <taxon>Euheterodonta</taxon>
        <taxon>Imparidentia</taxon>
        <taxon>Neoheterodontei</taxon>
        <taxon>Myida</taxon>
        <taxon>Dreissenoidea</taxon>
        <taxon>Dreissenidae</taxon>
        <taxon>Dreissena</taxon>
    </lineage>
</organism>
<proteinExistence type="predicted"/>
<comment type="caution">
    <text evidence="2">The sequence shown here is derived from an EMBL/GenBank/DDBJ whole genome shotgun (WGS) entry which is preliminary data.</text>
</comment>
<evidence type="ECO:0000256" key="1">
    <source>
        <dbReference type="SAM" id="MobiDB-lite"/>
    </source>
</evidence>
<evidence type="ECO:0000313" key="3">
    <source>
        <dbReference type="Proteomes" id="UP000828390"/>
    </source>
</evidence>
<feature type="compositionally biased region" description="Polar residues" evidence="1">
    <location>
        <begin position="33"/>
        <end position="43"/>
    </location>
</feature>
<reference evidence="2" key="1">
    <citation type="journal article" date="2019" name="bioRxiv">
        <title>The Genome of the Zebra Mussel, Dreissena polymorpha: A Resource for Invasive Species Research.</title>
        <authorList>
            <person name="McCartney M.A."/>
            <person name="Auch B."/>
            <person name="Kono T."/>
            <person name="Mallez S."/>
            <person name="Zhang Y."/>
            <person name="Obille A."/>
            <person name="Becker A."/>
            <person name="Abrahante J.E."/>
            <person name="Garbe J."/>
            <person name="Badalamenti J.P."/>
            <person name="Herman A."/>
            <person name="Mangelson H."/>
            <person name="Liachko I."/>
            <person name="Sullivan S."/>
            <person name="Sone E.D."/>
            <person name="Koren S."/>
            <person name="Silverstein K.A.T."/>
            <person name="Beckman K.B."/>
            <person name="Gohl D.M."/>
        </authorList>
    </citation>
    <scope>NUCLEOTIDE SEQUENCE</scope>
    <source>
        <strain evidence="2">Duluth1</strain>
        <tissue evidence="2">Whole animal</tissue>
    </source>
</reference>
<dbReference type="Proteomes" id="UP000828390">
    <property type="component" value="Unassembled WGS sequence"/>
</dbReference>
<sequence>MPDFSSLSDSKHSSSSESEDNKPNVLSKKSRGDSPTVSSTVTASHKDSRESPPAHRKPYHHPSGGADVGGGRQVAFHVRAVDTQPGQS</sequence>
<name>A0A9D4DR69_DREPO</name>
<keyword evidence="3" id="KW-1185">Reference proteome</keyword>
<dbReference type="EMBL" id="JAIWYP010000010">
    <property type="protein sequence ID" value="KAH3753558.1"/>
    <property type="molecule type" value="Genomic_DNA"/>
</dbReference>
<dbReference type="AlphaFoldDB" id="A0A9D4DR69"/>
<gene>
    <name evidence="2" type="ORF">DPMN_188198</name>
</gene>
<evidence type="ECO:0000313" key="2">
    <source>
        <dbReference type="EMBL" id="KAH3753558.1"/>
    </source>
</evidence>
<protein>
    <submittedName>
        <fullName evidence="2">Uncharacterized protein</fullName>
    </submittedName>
</protein>
<feature type="region of interest" description="Disordered" evidence="1">
    <location>
        <begin position="1"/>
        <end position="73"/>
    </location>
</feature>
<feature type="compositionally biased region" description="Basic and acidic residues" evidence="1">
    <location>
        <begin position="9"/>
        <end position="22"/>
    </location>
</feature>
<accession>A0A9D4DR69</accession>
<feature type="compositionally biased region" description="Basic and acidic residues" evidence="1">
    <location>
        <begin position="44"/>
        <end position="53"/>
    </location>
</feature>
<reference evidence="2" key="2">
    <citation type="submission" date="2020-11" db="EMBL/GenBank/DDBJ databases">
        <authorList>
            <person name="McCartney M.A."/>
            <person name="Auch B."/>
            <person name="Kono T."/>
            <person name="Mallez S."/>
            <person name="Becker A."/>
            <person name="Gohl D.M."/>
            <person name="Silverstein K.A.T."/>
            <person name="Koren S."/>
            <person name="Bechman K.B."/>
            <person name="Herman A."/>
            <person name="Abrahante J.E."/>
            <person name="Garbe J."/>
        </authorList>
    </citation>
    <scope>NUCLEOTIDE SEQUENCE</scope>
    <source>
        <strain evidence="2">Duluth1</strain>
        <tissue evidence="2">Whole animal</tissue>
    </source>
</reference>